<evidence type="ECO:0000256" key="1">
    <source>
        <dbReference type="SAM" id="MobiDB-lite"/>
    </source>
</evidence>
<name>A0A6P8YFJ9_THRPL</name>
<evidence type="ECO:0000313" key="5">
    <source>
        <dbReference type="RefSeq" id="XP_034232687.1"/>
    </source>
</evidence>
<dbReference type="OrthoDB" id="75169at2759"/>
<dbReference type="GeneID" id="117640347"/>
<evidence type="ECO:0000259" key="2">
    <source>
        <dbReference type="Pfam" id="PF01424"/>
    </source>
</evidence>
<dbReference type="RefSeq" id="XP_034232687.1">
    <property type="nucleotide sequence ID" value="XM_034376796.1"/>
</dbReference>
<feature type="domain" description="R3H-associated N-terminal" evidence="3">
    <location>
        <begin position="66"/>
        <end position="173"/>
    </location>
</feature>
<dbReference type="Proteomes" id="UP000515158">
    <property type="component" value="Unplaced"/>
</dbReference>
<protein>
    <submittedName>
        <fullName evidence="5">R3H domain-containing protein 4-like</fullName>
    </submittedName>
</protein>
<dbReference type="Pfam" id="PF01424">
    <property type="entry name" value="R3H"/>
    <property type="match status" value="1"/>
</dbReference>
<dbReference type="InterPro" id="IPR036867">
    <property type="entry name" value="R3H_dom_sf"/>
</dbReference>
<sequence>MGLISKEDPVKGLFNASSAESLHIPSEPPSEDELPPPVAPPVVHHSKGTKSRVPPIPTNFFRLRKVLGKKKSRRYQDSCTLMTLVEEDEFGEVSITDLVPHNDSQFAHLLKDNVSMAMWNEFIESSEEAQQCLLMQFGNRGKVQRKRDNKGEVLSGEDAFQNMDRNLRSFLRKSKVPLGLLSYLEERVTTFFVENPLEIFVSENMSSYERLMLHAISQYHQLLSHSVDTKGTSPGRFVKVINPHLDFRVPALSLGDYLGVTKDVLKCEA</sequence>
<dbReference type="PANTHER" id="PTHR32019:SF2">
    <property type="entry name" value="R3H DOMAIN-CONTAINING PROTEIN 4"/>
    <property type="match status" value="1"/>
</dbReference>
<keyword evidence="4" id="KW-1185">Reference proteome</keyword>
<feature type="region of interest" description="Disordered" evidence="1">
    <location>
        <begin position="15"/>
        <end position="51"/>
    </location>
</feature>
<dbReference type="InParanoid" id="A0A6P8YFJ9"/>
<proteinExistence type="predicted"/>
<dbReference type="InterPro" id="IPR001374">
    <property type="entry name" value="R3H_dom"/>
</dbReference>
<dbReference type="GO" id="GO:0003676">
    <property type="term" value="F:nucleic acid binding"/>
    <property type="evidence" value="ECO:0007669"/>
    <property type="project" value="InterPro"/>
</dbReference>
<evidence type="ECO:0000313" key="4">
    <source>
        <dbReference type="Proteomes" id="UP000515158"/>
    </source>
</evidence>
<evidence type="ECO:0000259" key="3">
    <source>
        <dbReference type="Pfam" id="PF13902"/>
    </source>
</evidence>
<dbReference type="AlphaFoldDB" id="A0A6P8YFJ9"/>
<dbReference type="InterPro" id="IPR039629">
    <property type="entry name" value="R3HDM4"/>
</dbReference>
<gene>
    <name evidence="5" type="primary">LOC117640347</name>
</gene>
<dbReference type="SUPFAM" id="SSF82708">
    <property type="entry name" value="R3H domain"/>
    <property type="match status" value="1"/>
</dbReference>
<dbReference type="KEGG" id="tpal:117640347"/>
<dbReference type="PANTHER" id="PTHR32019">
    <property type="entry name" value="R3H DOMAIN-CONTAINING PROTEIN 4"/>
    <property type="match status" value="1"/>
</dbReference>
<feature type="domain" description="R3H" evidence="2">
    <location>
        <begin position="183"/>
        <end position="240"/>
    </location>
</feature>
<dbReference type="Gene3D" id="3.30.1370.50">
    <property type="entry name" value="R3H-like domain"/>
    <property type="match status" value="1"/>
</dbReference>
<dbReference type="Pfam" id="PF13902">
    <property type="entry name" value="R3H-assoc"/>
    <property type="match status" value="1"/>
</dbReference>
<reference evidence="5" key="1">
    <citation type="submission" date="2025-08" db="UniProtKB">
        <authorList>
            <consortium name="RefSeq"/>
        </authorList>
    </citation>
    <scope>IDENTIFICATION</scope>
    <source>
        <tissue evidence="5">Total insect</tissue>
    </source>
</reference>
<accession>A0A6P8YFJ9</accession>
<organism evidence="5">
    <name type="scientific">Thrips palmi</name>
    <name type="common">Melon thrips</name>
    <dbReference type="NCBI Taxonomy" id="161013"/>
    <lineage>
        <taxon>Eukaryota</taxon>
        <taxon>Metazoa</taxon>
        <taxon>Ecdysozoa</taxon>
        <taxon>Arthropoda</taxon>
        <taxon>Hexapoda</taxon>
        <taxon>Insecta</taxon>
        <taxon>Pterygota</taxon>
        <taxon>Neoptera</taxon>
        <taxon>Paraneoptera</taxon>
        <taxon>Thysanoptera</taxon>
        <taxon>Terebrantia</taxon>
        <taxon>Thripoidea</taxon>
        <taxon>Thripidae</taxon>
        <taxon>Thrips</taxon>
    </lineage>
</organism>
<dbReference type="InterPro" id="IPR025952">
    <property type="entry name" value="R3H-assoc_dom"/>
</dbReference>